<gene>
    <name evidence="1" type="ORF">DRF60_14450</name>
</gene>
<comment type="caution">
    <text evidence="1">The sequence shown here is derived from an EMBL/GenBank/DDBJ whole genome shotgun (WGS) entry which is preliminary data.</text>
</comment>
<sequence>MTTKNINTAFIKLKSINELEEITTLEDGNLLFEDGDGKLKRMTTAIFYQLLHNIAKPISPSDTRPFTANTWHKPTIYSASPGTNYPSAGSLKAIEGYDTLFFYNGTSWIKEANKLPGVDVAEAFDPTDAVKAQGGEQINNWFMGSDDIITTSSKTFEGTLITSYPTGFYDPSGVLVNDTSRRRTGYLTLPVHTNTINFINWNAAYRGVFLSATNITLGIFLTNNNTPIAVPSGAVKIDIGIKSTSVEVDLNVIKINYHIVIPGEVKKIVSPVELENRIDLRETSQNTNYGFSQYSNFDSFTSGYIDAAGLIQPDPTNVRKLSPQIDISQYTKFTSHVSINGAYYRLTDSLGSLIKFGLLGPDIQIPAGSKFIQFTIKGSASQVNLASDYFTFTIGNEIDYILKKSDISSFSSQINLYVQISKANSIGSTNIDQWENFSDGFDSNNVTLFDGGIKLIDNITAVNNQAKIRSLKFDFGNVFSVFMKVKFLQLNNSYNMDILDGIINQYGETNNTNDDNINKSGFSFAVIHPTLSVRPIFSIVKSIDYDTSGNLEIWRIIKPTNFVAGFERIWTGKEIPMNAFFDMQIDFDFNTETNANYYVSITVNGQKLVNRSLMGMNSNYAGNKSLLFQCKGTTEEPAEFIVKNIKVVQENKDKANLLGYLMSGI</sequence>
<accession>A0A3D9DE19</accession>
<keyword evidence="2" id="KW-1185">Reference proteome</keyword>
<protein>
    <submittedName>
        <fullName evidence="1">Uncharacterized protein</fullName>
    </submittedName>
</protein>
<dbReference type="EMBL" id="QNUH01000012">
    <property type="protein sequence ID" value="REC76081.1"/>
    <property type="molecule type" value="Genomic_DNA"/>
</dbReference>
<reference evidence="1 2" key="1">
    <citation type="journal article" date="2010" name="Syst. Appl. Microbiol.">
        <title>Four new species of Chryseobacterium from the rhizosphere of coastal sand dune plants, Chryseobacterium elymi sp. nov., Chryseobacterium hagamense sp. nov., Chryseobacterium lathyri sp. nov. and Chryseobacterium rhizosphaerae sp. nov.</title>
        <authorList>
            <person name="Cho S.H."/>
            <person name="Lee K.S."/>
            <person name="Shin D.S."/>
            <person name="Han J.H."/>
            <person name="Park K.S."/>
            <person name="Lee C.H."/>
            <person name="Park K.H."/>
            <person name="Kim S.B."/>
        </authorList>
    </citation>
    <scope>NUCLEOTIDE SEQUENCE [LARGE SCALE GENOMIC DNA]</scope>
    <source>
        <strain evidence="1 2">KCTC 22547</strain>
    </source>
</reference>
<evidence type="ECO:0000313" key="1">
    <source>
        <dbReference type="EMBL" id="REC76081.1"/>
    </source>
</evidence>
<dbReference type="Proteomes" id="UP000257030">
    <property type="component" value="Unassembled WGS sequence"/>
</dbReference>
<dbReference type="OrthoDB" id="1275252at2"/>
<dbReference type="RefSeq" id="WP_116012730.1">
    <property type="nucleotide sequence ID" value="NZ_QNUH01000012.1"/>
</dbReference>
<evidence type="ECO:0000313" key="2">
    <source>
        <dbReference type="Proteomes" id="UP000257030"/>
    </source>
</evidence>
<name>A0A3D9DE19_9FLAO</name>
<proteinExistence type="predicted"/>
<dbReference type="AlphaFoldDB" id="A0A3D9DE19"/>
<organism evidence="1 2">
    <name type="scientific">Chryseobacterium elymi</name>
    <dbReference type="NCBI Taxonomy" id="395936"/>
    <lineage>
        <taxon>Bacteria</taxon>
        <taxon>Pseudomonadati</taxon>
        <taxon>Bacteroidota</taxon>
        <taxon>Flavobacteriia</taxon>
        <taxon>Flavobacteriales</taxon>
        <taxon>Weeksellaceae</taxon>
        <taxon>Chryseobacterium group</taxon>
        <taxon>Chryseobacterium</taxon>
    </lineage>
</organism>